<feature type="compositionally biased region" description="Acidic residues" evidence="8">
    <location>
        <begin position="553"/>
        <end position="563"/>
    </location>
</feature>
<dbReference type="InterPro" id="IPR003000">
    <property type="entry name" value="Sirtuin"/>
</dbReference>
<feature type="region of interest" description="Disordered" evidence="8">
    <location>
        <begin position="474"/>
        <end position="621"/>
    </location>
</feature>
<name>A0AAW2HNG9_9NEOP</name>
<dbReference type="GO" id="GO:0070403">
    <property type="term" value="F:NAD+ binding"/>
    <property type="evidence" value="ECO:0007669"/>
    <property type="project" value="InterPro"/>
</dbReference>
<dbReference type="GO" id="GO:0005634">
    <property type="term" value="C:nucleus"/>
    <property type="evidence" value="ECO:0007669"/>
    <property type="project" value="TreeGrafter"/>
</dbReference>
<keyword evidence="2" id="KW-0808">Transferase</keyword>
<feature type="binding site" evidence="7">
    <location>
        <position position="144"/>
    </location>
    <ligand>
        <name>Zn(2+)</name>
        <dbReference type="ChEBI" id="CHEBI:29105"/>
    </ligand>
</feature>
<evidence type="ECO:0000256" key="5">
    <source>
        <dbReference type="ARBA" id="ARBA00023027"/>
    </source>
</evidence>
<proteinExistence type="inferred from homology"/>
<dbReference type="AlphaFoldDB" id="A0AAW2HNG9"/>
<dbReference type="FunFam" id="3.40.50.1220:FF:000038">
    <property type="entry name" value="NAD-dependent protein deacetylase sirtuin-6 isoform X2"/>
    <property type="match status" value="1"/>
</dbReference>
<evidence type="ECO:0000256" key="3">
    <source>
        <dbReference type="ARBA" id="ARBA00022723"/>
    </source>
</evidence>
<evidence type="ECO:0000256" key="4">
    <source>
        <dbReference type="ARBA" id="ARBA00022833"/>
    </source>
</evidence>
<dbReference type="GO" id="GO:0046872">
    <property type="term" value="F:metal ion binding"/>
    <property type="evidence" value="ECO:0007669"/>
    <property type="project" value="UniProtKB-KW"/>
</dbReference>
<accession>A0AAW2HNG9</accession>
<dbReference type="Pfam" id="PF02146">
    <property type="entry name" value="SIR2"/>
    <property type="match status" value="1"/>
</dbReference>
<feature type="compositionally biased region" description="Basic and acidic residues" evidence="8">
    <location>
        <begin position="474"/>
        <end position="552"/>
    </location>
</feature>
<feature type="binding site" evidence="7">
    <location>
        <position position="176"/>
    </location>
    <ligand>
        <name>Zn(2+)</name>
        <dbReference type="ChEBI" id="CHEBI:29105"/>
    </ligand>
</feature>
<reference evidence="10" key="1">
    <citation type="journal article" date="2024" name="Gigascience">
        <title>Chromosome-level genome of the poultry shaft louse Menopon gallinae provides insight into the host-switching and adaptive evolution of parasitic lice.</title>
        <authorList>
            <person name="Xu Y."/>
            <person name="Ma L."/>
            <person name="Liu S."/>
            <person name="Liang Y."/>
            <person name="Liu Q."/>
            <person name="He Z."/>
            <person name="Tian L."/>
            <person name="Duan Y."/>
            <person name="Cai W."/>
            <person name="Li H."/>
            <person name="Song F."/>
        </authorList>
    </citation>
    <scope>NUCLEOTIDE SEQUENCE</scope>
    <source>
        <strain evidence="10">Cailab_2023a</strain>
    </source>
</reference>
<dbReference type="Gene3D" id="3.40.50.1220">
    <property type="entry name" value="TPP-binding domain"/>
    <property type="match status" value="1"/>
</dbReference>
<dbReference type="EC" id="2.3.1.286" evidence="1"/>
<gene>
    <name evidence="10" type="ORF">PYX00_008290</name>
</gene>
<keyword evidence="3 7" id="KW-0479">Metal-binding</keyword>
<dbReference type="GO" id="GO:0000122">
    <property type="term" value="P:negative regulation of transcription by RNA polymerase II"/>
    <property type="evidence" value="ECO:0007669"/>
    <property type="project" value="TreeGrafter"/>
</dbReference>
<dbReference type="Gene3D" id="2.20.28.200">
    <property type="match status" value="1"/>
</dbReference>
<feature type="binding site" evidence="7">
    <location>
        <position position="141"/>
    </location>
    <ligand>
        <name>Zn(2+)</name>
        <dbReference type="ChEBI" id="CHEBI:29105"/>
    </ligand>
</feature>
<comment type="caution">
    <text evidence="10">The sequence shown here is derived from an EMBL/GenBank/DDBJ whole genome shotgun (WGS) entry which is preliminary data.</text>
</comment>
<evidence type="ECO:0000313" key="10">
    <source>
        <dbReference type="EMBL" id="KAL0271072.1"/>
    </source>
</evidence>
<dbReference type="InterPro" id="IPR026590">
    <property type="entry name" value="Ssirtuin_cat_dom"/>
</dbReference>
<evidence type="ECO:0000256" key="1">
    <source>
        <dbReference type="ARBA" id="ARBA00012928"/>
    </source>
</evidence>
<dbReference type="PANTHER" id="PTHR11085">
    <property type="entry name" value="NAD-DEPENDENT PROTEIN DEACYLASE SIRTUIN-5, MITOCHONDRIAL-RELATED"/>
    <property type="match status" value="1"/>
</dbReference>
<feature type="binding site" evidence="7">
    <location>
        <position position="166"/>
    </location>
    <ligand>
        <name>Zn(2+)</name>
        <dbReference type="ChEBI" id="CHEBI:29105"/>
    </ligand>
</feature>
<dbReference type="CDD" id="cd01410">
    <property type="entry name" value="SIRT7"/>
    <property type="match status" value="1"/>
</dbReference>
<feature type="domain" description="Deacetylase sirtuin-type" evidence="9">
    <location>
        <begin position="27"/>
        <end position="271"/>
    </location>
</feature>
<sequence>MSCNYADGLSPYHDKGQLGLEERFDSKSVATAKVALLTKWINEANHVVIHTGAGISTSAGIPDFRGPKGVWTLEAKGEKPDLSTDFNDAIPTITHMAITKLVERGKVKYVVSQNIDGLHLRSNLPRKYLSELHGNMFTEQCNACGRQFVRSSAVPTVGQKSLNKPCPTLKVNGRPCRGRLHDTILDWEHNLPENDLGMADYHSCLADLSICLGTTMQIVPSGNLPLYTKKHGGKLVICNLQPTKHNRKADLIIHAYVDEIMTMLMKNLNLKIPKYSPKCDPTRIVAQSPEKFLEWTISDYALKKMKKIYEEKCGTKEAKKRLEMIDDDLPLSVAKNLKRSRVKDDDDSDLEVLDVIVKPKRGGRETSKRGQKKNASAAAYSPTITVKKVTAPPKKGKYETEKITIKKNVTPTKTKYEIVQPKSKKTPKCEIVYSTEDNDVCYDLDMVCESDDDEMTNSFTTNFKLYLHDEKEVKKEEKADGEETVKEECKTEEVVKEETKTEEVVKEETKTEEVVKEETKTEEIKEEIEKPDAEGNEKPEEVNVENDLKQETNDEEKAEEAPAEAEKTSAVPDEPKEANEGSTKTPEEELGGLHKKRGNGSGEEWSTDQRIGSERAAQPGA</sequence>
<evidence type="ECO:0000259" key="9">
    <source>
        <dbReference type="PROSITE" id="PS50305"/>
    </source>
</evidence>
<evidence type="ECO:0000256" key="6">
    <source>
        <dbReference type="ARBA" id="ARBA00038170"/>
    </source>
</evidence>
<dbReference type="GO" id="GO:0046969">
    <property type="term" value="F:histone H3K9 deacetylase activity, NAD-dependent"/>
    <property type="evidence" value="ECO:0007669"/>
    <property type="project" value="TreeGrafter"/>
</dbReference>
<evidence type="ECO:0000256" key="7">
    <source>
        <dbReference type="PROSITE-ProRule" id="PRU00236"/>
    </source>
</evidence>
<dbReference type="EMBL" id="JARGDH010000004">
    <property type="protein sequence ID" value="KAL0271072.1"/>
    <property type="molecule type" value="Genomic_DNA"/>
</dbReference>
<keyword evidence="5" id="KW-0520">NAD</keyword>
<evidence type="ECO:0000256" key="8">
    <source>
        <dbReference type="SAM" id="MobiDB-lite"/>
    </source>
</evidence>
<dbReference type="InterPro" id="IPR050134">
    <property type="entry name" value="NAD-dep_sirtuin_deacylases"/>
</dbReference>
<dbReference type="PANTHER" id="PTHR11085:SF12">
    <property type="entry name" value="NAD-DEPENDENT PROTEIN DEACYLASE SIRTUIN-6"/>
    <property type="match status" value="1"/>
</dbReference>
<keyword evidence="4 7" id="KW-0862">Zinc</keyword>
<comment type="similarity">
    <text evidence="6">Belongs to the sirtuin family. Class IV subfamily.</text>
</comment>
<organism evidence="10">
    <name type="scientific">Menopon gallinae</name>
    <name type="common">poultry shaft louse</name>
    <dbReference type="NCBI Taxonomy" id="328185"/>
    <lineage>
        <taxon>Eukaryota</taxon>
        <taxon>Metazoa</taxon>
        <taxon>Ecdysozoa</taxon>
        <taxon>Arthropoda</taxon>
        <taxon>Hexapoda</taxon>
        <taxon>Insecta</taxon>
        <taxon>Pterygota</taxon>
        <taxon>Neoptera</taxon>
        <taxon>Paraneoptera</taxon>
        <taxon>Psocodea</taxon>
        <taxon>Troctomorpha</taxon>
        <taxon>Phthiraptera</taxon>
        <taxon>Amblycera</taxon>
        <taxon>Menoponidae</taxon>
        <taxon>Menopon</taxon>
    </lineage>
</organism>
<evidence type="ECO:0000256" key="2">
    <source>
        <dbReference type="ARBA" id="ARBA00022679"/>
    </source>
</evidence>
<feature type="active site" description="Proton acceptor" evidence="7">
    <location>
        <position position="133"/>
    </location>
</feature>
<dbReference type="InterPro" id="IPR029035">
    <property type="entry name" value="DHS-like_NAD/FAD-binding_dom"/>
</dbReference>
<dbReference type="SUPFAM" id="SSF52467">
    <property type="entry name" value="DHS-like NAD/FAD-binding domain"/>
    <property type="match status" value="1"/>
</dbReference>
<dbReference type="PROSITE" id="PS50305">
    <property type="entry name" value="SIRTUIN"/>
    <property type="match status" value="1"/>
</dbReference>
<dbReference type="GO" id="GO:0003714">
    <property type="term" value="F:transcription corepressor activity"/>
    <property type="evidence" value="ECO:0007669"/>
    <property type="project" value="TreeGrafter"/>
</dbReference>
<protein>
    <recommendedName>
        <fullName evidence="1">protein acetyllysine N-acetyltransferase</fullName>
        <ecNumber evidence="1">2.3.1.286</ecNumber>
    </recommendedName>
</protein>